<keyword evidence="5 7" id="KW-1133">Transmembrane helix</keyword>
<gene>
    <name evidence="9" type="ORF">GCU85_05695</name>
</gene>
<keyword evidence="6 7" id="KW-0472">Membrane</keyword>
<sequence length="460" mass="49003">MEYLAIIMFVVICLFLMMGYPVAITLAGVSLLFAGAAHLFGAFDVSILHAIPSRIFGIMNNPILVAVPLFVFMGVVLEKSKIAEDLLITMGMLFGRLRGGLAISVVIVGTILAASTGIVGATVVAMGLLTLPTMLRYQYSPALATGTICASGTLGQVIPPSIVLILLGDVISNAYQKAQLAMGNWSPDTVSVGDLFAGAMLPGLVLPLLYIAYILVTAFLKPDSAPPIPAQEIADARANQFLKRVIIAVCFPLILIIAVLGSILTGFATPTEAASVGAIGAILMAILKREFTRKNLTAIVRSTAEVTAMVYFILIGATIFSLIFVGLGGDKLVESWLHSLPGGKWGALLVVMLIMFLLGFILDFIEIVFVVVPIVGPILLMLGFDPIWLGVMMAINLQTSFLTPPFGFALFYLRGVAPPEIKTTAIYRGVIPFIIIQVFMLLILALFPALATWLPGIIYG</sequence>
<evidence type="ECO:0000256" key="3">
    <source>
        <dbReference type="ARBA" id="ARBA00022519"/>
    </source>
</evidence>
<evidence type="ECO:0000256" key="6">
    <source>
        <dbReference type="ARBA" id="ARBA00023136"/>
    </source>
</evidence>
<dbReference type="InParanoid" id="A0A6N7EUU1"/>
<feature type="transmembrane region" description="Helical" evidence="7">
    <location>
        <begin position="6"/>
        <end position="34"/>
    </location>
</feature>
<feature type="transmembrane region" description="Helical" evidence="7">
    <location>
        <begin position="347"/>
        <end position="375"/>
    </location>
</feature>
<feature type="domain" description="TRAP C4-dicarboxylate transport system permease DctM subunit" evidence="8">
    <location>
        <begin position="9"/>
        <end position="450"/>
    </location>
</feature>
<keyword evidence="3 7" id="KW-0997">Cell inner membrane</keyword>
<reference evidence="9 10" key="1">
    <citation type="submission" date="2019-10" db="EMBL/GenBank/DDBJ databases">
        <title>Cardiobacteriales fam. a chemoheterotrophic member of the order Cardiobacteriales, and proposal of Cardiobacteriales fam. nov.</title>
        <authorList>
            <person name="Wang C."/>
        </authorList>
    </citation>
    <scope>NUCLEOTIDE SEQUENCE [LARGE SCALE GENOMIC DNA]</scope>
    <source>
        <strain evidence="9 10">ML27</strain>
    </source>
</reference>
<accession>A0A6N7EUU1</accession>
<dbReference type="NCBIfam" id="TIGR00786">
    <property type="entry name" value="dctM"/>
    <property type="match status" value="1"/>
</dbReference>
<evidence type="ECO:0000313" key="10">
    <source>
        <dbReference type="Proteomes" id="UP000471298"/>
    </source>
</evidence>
<comment type="caution">
    <text evidence="9">The sequence shown here is derived from an EMBL/GenBank/DDBJ whole genome shotgun (WGS) entry which is preliminary data.</text>
</comment>
<feature type="transmembrane region" description="Helical" evidence="7">
    <location>
        <begin position="267"/>
        <end position="287"/>
    </location>
</feature>
<keyword evidence="4 7" id="KW-0812">Transmembrane</keyword>
<proteinExistence type="inferred from homology"/>
<evidence type="ECO:0000256" key="1">
    <source>
        <dbReference type="ARBA" id="ARBA00004429"/>
    </source>
</evidence>
<dbReference type="InterPro" id="IPR004681">
    <property type="entry name" value="TRAP_DctM"/>
</dbReference>
<feature type="transmembrane region" description="Helical" evidence="7">
    <location>
        <begin position="308"/>
        <end position="327"/>
    </location>
</feature>
<dbReference type="GO" id="GO:0022857">
    <property type="term" value="F:transmembrane transporter activity"/>
    <property type="evidence" value="ECO:0007669"/>
    <property type="project" value="UniProtKB-UniRule"/>
</dbReference>
<feature type="transmembrane region" description="Helical" evidence="7">
    <location>
        <begin position="97"/>
        <end position="130"/>
    </location>
</feature>
<feature type="transmembrane region" description="Helical" evidence="7">
    <location>
        <begin position="241"/>
        <end position="261"/>
    </location>
</feature>
<dbReference type="PANTHER" id="PTHR33362:SF7">
    <property type="entry name" value="SLL1103 PROTEIN"/>
    <property type="match status" value="1"/>
</dbReference>
<comment type="function">
    <text evidence="7">Part of the tripartite ATP-independent periplasmic (TRAP) transport system.</text>
</comment>
<feature type="transmembrane region" description="Helical" evidence="7">
    <location>
        <begin position="55"/>
        <end position="77"/>
    </location>
</feature>
<comment type="subunit">
    <text evidence="7">The complex comprises the extracytoplasmic solute receptor protein and the two transmembrane proteins.</text>
</comment>
<evidence type="ECO:0000256" key="2">
    <source>
        <dbReference type="ARBA" id="ARBA00022475"/>
    </source>
</evidence>
<evidence type="ECO:0000256" key="7">
    <source>
        <dbReference type="RuleBase" id="RU369079"/>
    </source>
</evidence>
<comment type="similarity">
    <text evidence="7">Belongs to the TRAP transporter large permease family.</text>
</comment>
<dbReference type="Pfam" id="PF06808">
    <property type="entry name" value="DctM"/>
    <property type="match status" value="1"/>
</dbReference>
<protein>
    <recommendedName>
        <fullName evidence="7">TRAP transporter large permease protein</fullName>
    </recommendedName>
</protein>
<feature type="transmembrane region" description="Helical" evidence="7">
    <location>
        <begin position="195"/>
        <end position="220"/>
    </location>
</feature>
<evidence type="ECO:0000256" key="5">
    <source>
        <dbReference type="ARBA" id="ARBA00022989"/>
    </source>
</evidence>
<evidence type="ECO:0000313" key="9">
    <source>
        <dbReference type="EMBL" id="MPV86222.1"/>
    </source>
</evidence>
<keyword evidence="7" id="KW-0813">Transport</keyword>
<dbReference type="RefSeq" id="WP_152810226.1">
    <property type="nucleotide sequence ID" value="NZ_WHNW01000005.1"/>
</dbReference>
<dbReference type="EMBL" id="WHNW01000005">
    <property type="protein sequence ID" value="MPV86222.1"/>
    <property type="molecule type" value="Genomic_DNA"/>
</dbReference>
<dbReference type="GO" id="GO:0005886">
    <property type="term" value="C:plasma membrane"/>
    <property type="evidence" value="ECO:0007669"/>
    <property type="project" value="UniProtKB-SubCell"/>
</dbReference>
<dbReference type="Proteomes" id="UP000471298">
    <property type="component" value="Unassembled WGS sequence"/>
</dbReference>
<keyword evidence="10" id="KW-1185">Reference proteome</keyword>
<organism evidence="9 10">
    <name type="scientific">Ostreibacterium oceani</name>
    <dbReference type="NCBI Taxonomy" id="2654998"/>
    <lineage>
        <taxon>Bacteria</taxon>
        <taxon>Pseudomonadati</taxon>
        <taxon>Pseudomonadota</taxon>
        <taxon>Gammaproteobacteria</taxon>
        <taxon>Cardiobacteriales</taxon>
        <taxon>Ostreibacteriaceae</taxon>
        <taxon>Ostreibacterium</taxon>
    </lineage>
</organism>
<feature type="transmembrane region" description="Helical" evidence="7">
    <location>
        <begin position="387"/>
        <end position="413"/>
    </location>
</feature>
<comment type="subcellular location">
    <subcellularLocation>
        <location evidence="1 7">Cell inner membrane</location>
        <topology evidence="1 7">Multi-pass membrane protein</topology>
    </subcellularLocation>
</comment>
<evidence type="ECO:0000259" key="8">
    <source>
        <dbReference type="Pfam" id="PF06808"/>
    </source>
</evidence>
<dbReference type="AlphaFoldDB" id="A0A6N7EUU1"/>
<comment type="caution">
    <text evidence="7">Lacks conserved residue(s) required for the propagation of feature annotation.</text>
</comment>
<name>A0A6N7EUU1_9GAMM</name>
<dbReference type="InterPro" id="IPR010656">
    <property type="entry name" value="DctM"/>
</dbReference>
<dbReference type="PANTHER" id="PTHR33362">
    <property type="entry name" value="SIALIC ACID TRAP TRANSPORTER PERMEASE PROTEIN SIAT-RELATED"/>
    <property type="match status" value="1"/>
</dbReference>
<keyword evidence="2" id="KW-1003">Cell membrane</keyword>
<evidence type="ECO:0000256" key="4">
    <source>
        <dbReference type="ARBA" id="ARBA00022692"/>
    </source>
</evidence>
<feature type="transmembrane region" description="Helical" evidence="7">
    <location>
        <begin position="425"/>
        <end position="454"/>
    </location>
</feature>